<dbReference type="Pfam" id="PF03767">
    <property type="entry name" value="Acid_phosphat_B"/>
    <property type="match status" value="1"/>
</dbReference>
<dbReference type="SUPFAM" id="SSF56784">
    <property type="entry name" value="HAD-like"/>
    <property type="match status" value="1"/>
</dbReference>
<dbReference type="PANTHER" id="PTHR31284">
    <property type="entry name" value="ACID PHOSPHATASE-LIKE PROTEIN"/>
    <property type="match status" value="1"/>
</dbReference>
<dbReference type="InterPro" id="IPR023214">
    <property type="entry name" value="HAD_sf"/>
</dbReference>
<reference evidence="2" key="1">
    <citation type="submission" date="2023-03" db="UniProtKB">
        <authorList>
            <consortium name="EnsemblPlants"/>
        </authorList>
    </citation>
    <scope>IDENTIFICATION</scope>
</reference>
<evidence type="ECO:0000256" key="1">
    <source>
        <dbReference type="ARBA" id="ARBA00022729"/>
    </source>
</evidence>
<name>A0A9I9DXR2_CUCME</name>
<sequence>MIIIGEMVRRAREILSMILFAVFSSVTGVTPPYWSRGGGASCSPCLSWRLAAETNNVEPWRTVPAHCFSCIGAYITGGQYQHDVRFVVEQIMRYAEGITVGDDGLDAWILDVDDTCISNVDYYKIKRYGCDPYDPSAFRSWAMEGACPAIQPVAELFTKLIGSGFKVFLVTGRDEETLGQVTIENLHREGFIGYERIILRTAAEKGRSAVEFKTEMRRRLVEQGYRIWGNVGDQWSDLQGQFVGKRTFKLPNPMNVDKRSIYNNNLTKISPVGRRSDSCSWSTRGSCRFVTVVRLTWFSYIVVRSFGLVQIRGRRVAVEASSSSYRFVAGRLSSCRCVFRSWRRGGGDGSFSGW</sequence>
<dbReference type="PANTHER" id="PTHR31284:SF9">
    <property type="entry name" value="HAD SUPERFAMILY, SUBFAMILY IIIB ACID PHOSPHATASE"/>
    <property type="match status" value="1"/>
</dbReference>
<proteinExistence type="predicted"/>
<dbReference type="Gramene" id="MELO3C025251.2.1">
    <property type="protein sequence ID" value="MELO3C025251.2.1"/>
    <property type="gene ID" value="MELO3C025251.2"/>
</dbReference>
<dbReference type="InterPro" id="IPR010028">
    <property type="entry name" value="Acid_phosphatase_pln"/>
</dbReference>
<dbReference type="Gene3D" id="3.40.50.1000">
    <property type="entry name" value="HAD superfamily/HAD-like"/>
    <property type="match status" value="1"/>
</dbReference>
<dbReference type="NCBIfam" id="TIGR01675">
    <property type="entry name" value="plant-AP"/>
    <property type="match status" value="1"/>
</dbReference>
<dbReference type="EnsemblPlants" id="MELO3C025251.2.1">
    <property type="protein sequence ID" value="MELO3C025251.2.1"/>
    <property type="gene ID" value="MELO3C025251.2"/>
</dbReference>
<evidence type="ECO:0008006" key="3">
    <source>
        <dbReference type="Google" id="ProtNLM"/>
    </source>
</evidence>
<dbReference type="AlphaFoldDB" id="A0A9I9DXR2"/>
<evidence type="ECO:0000313" key="2">
    <source>
        <dbReference type="EnsemblPlants" id="MELO3C025251.2.1"/>
    </source>
</evidence>
<dbReference type="GO" id="GO:0003993">
    <property type="term" value="F:acid phosphatase activity"/>
    <property type="evidence" value="ECO:0007669"/>
    <property type="project" value="InterPro"/>
</dbReference>
<protein>
    <recommendedName>
        <fullName evidence="3">Acid phosphatase 1</fullName>
    </recommendedName>
</protein>
<dbReference type="InterPro" id="IPR036412">
    <property type="entry name" value="HAD-like_sf"/>
</dbReference>
<accession>A0A9I9DXR2</accession>
<organism evidence="2">
    <name type="scientific">Cucumis melo</name>
    <name type="common">Muskmelon</name>
    <dbReference type="NCBI Taxonomy" id="3656"/>
    <lineage>
        <taxon>Eukaryota</taxon>
        <taxon>Viridiplantae</taxon>
        <taxon>Streptophyta</taxon>
        <taxon>Embryophyta</taxon>
        <taxon>Tracheophyta</taxon>
        <taxon>Spermatophyta</taxon>
        <taxon>Magnoliopsida</taxon>
        <taxon>eudicotyledons</taxon>
        <taxon>Gunneridae</taxon>
        <taxon>Pentapetalae</taxon>
        <taxon>rosids</taxon>
        <taxon>fabids</taxon>
        <taxon>Cucurbitales</taxon>
        <taxon>Cucurbitaceae</taxon>
        <taxon>Benincaseae</taxon>
        <taxon>Cucumis</taxon>
    </lineage>
</organism>
<dbReference type="CDD" id="cd07535">
    <property type="entry name" value="HAD_VSP"/>
    <property type="match status" value="1"/>
</dbReference>
<keyword evidence="1" id="KW-0732">Signal</keyword>
<dbReference type="InterPro" id="IPR005519">
    <property type="entry name" value="Acid_phosphat_B-like"/>
</dbReference>